<reference evidence="2 3" key="1">
    <citation type="submission" date="2017-06" db="EMBL/GenBank/DDBJ databases">
        <title>Complete genome sequence of Idiomarina piscisalsi strain 10PY1A isolated from soil of Soudi Arabia.</title>
        <authorList>
            <person name="Kim M.-C."/>
            <person name="Jung B.K."/>
            <person name="Budiyanto F."/>
            <person name="Nzila A."/>
            <person name="Shin J.-H."/>
        </authorList>
    </citation>
    <scope>NUCLEOTIDE SEQUENCE [LARGE SCALE GENOMIC DNA]</scope>
    <source>
        <strain evidence="2 3">10PY1A</strain>
    </source>
</reference>
<keyword evidence="3" id="KW-1185">Reference proteome</keyword>
<dbReference type="SUPFAM" id="SSF53756">
    <property type="entry name" value="UDP-Glycosyltransferase/glycogen phosphorylase"/>
    <property type="match status" value="1"/>
</dbReference>
<dbReference type="GO" id="GO:0016740">
    <property type="term" value="F:transferase activity"/>
    <property type="evidence" value="ECO:0007669"/>
    <property type="project" value="UniProtKB-KW"/>
</dbReference>
<dbReference type="EMBL" id="CP022133">
    <property type="protein sequence ID" value="ASG66425.1"/>
    <property type="molecule type" value="Genomic_DNA"/>
</dbReference>
<protein>
    <submittedName>
        <fullName evidence="2">Glycosyl transferase family 1</fullName>
    </submittedName>
</protein>
<proteinExistence type="predicted"/>
<gene>
    <name evidence="2" type="ORF">CEW91_09880</name>
</gene>
<dbReference type="Gene3D" id="3.40.50.2000">
    <property type="entry name" value="Glycogen Phosphorylase B"/>
    <property type="match status" value="2"/>
</dbReference>
<evidence type="ECO:0000313" key="2">
    <source>
        <dbReference type="EMBL" id="ASG66425.1"/>
    </source>
</evidence>
<sequence length="371" mass="42628">MKRVLIVGLPFFPKKYEYAVSAYRKLGCKVKVLLNKRKNTHEQDSFEDNSLLSYSSNNNFLRIKQFIVEVLRFKPSNIDCYNYSILSVLYVLIARAFGINVRFWIIGGELVGDTQNANSSSFFVRTYSKLKKFLTWICLRYSNVIFAKELHHVECIRSHLPKALSKVVQIHNCVPVPAYSYSSIAGAKRDFLYANAVVERRNVISLLDALANLRTEGIQFKAAIYGFNSISNEVYAPRGVPYSERALSHFHYLKLENFVEVRGFVNDVNQVMKEYKFFVFPSDVILANYALLESMSLGLVPIVYPGNGYELLVEDGVNGFVAFDYDLSKAFKRALSLSNDEYINMSKSAYDTIYKNFSMQVWLRKLSSHLY</sequence>
<feature type="domain" description="Glycosyl transferase family 1" evidence="1">
    <location>
        <begin position="186"/>
        <end position="349"/>
    </location>
</feature>
<name>A0ABM6LVD9_9GAMM</name>
<accession>A0ABM6LVD9</accession>
<dbReference type="InterPro" id="IPR001296">
    <property type="entry name" value="Glyco_trans_1"/>
</dbReference>
<keyword evidence="2" id="KW-0808">Transferase</keyword>
<dbReference type="PANTHER" id="PTHR12526">
    <property type="entry name" value="GLYCOSYLTRANSFERASE"/>
    <property type="match status" value="1"/>
</dbReference>
<evidence type="ECO:0000313" key="3">
    <source>
        <dbReference type="Proteomes" id="UP000197717"/>
    </source>
</evidence>
<dbReference type="Pfam" id="PF00534">
    <property type="entry name" value="Glycos_transf_1"/>
    <property type="match status" value="1"/>
</dbReference>
<evidence type="ECO:0000259" key="1">
    <source>
        <dbReference type="Pfam" id="PF00534"/>
    </source>
</evidence>
<organism evidence="2 3">
    <name type="scientific">Idiomarina piscisalsi</name>
    <dbReference type="NCBI Taxonomy" id="1096243"/>
    <lineage>
        <taxon>Bacteria</taxon>
        <taxon>Pseudomonadati</taxon>
        <taxon>Pseudomonadota</taxon>
        <taxon>Gammaproteobacteria</taxon>
        <taxon>Alteromonadales</taxon>
        <taxon>Idiomarinaceae</taxon>
        <taxon>Idiomarina</taxon>
    </lineage>
</organism>
<dbReference type="RefSeq" id="WP_088768796.1">
    <property type="nucleotide sequence ID" value="NZ_CP022133.1"/>
</dbReference>
<dbReference type="Proteomes" id="UP000197717">
    <property type="component" value="Chromosome"/>
</dbReference>